<dbReference type="RefSeq" id="XP_014663161.1">
    <property type="nucleotide sequence ID" value="XM_014807675.1"/>
</dbReference>
<keyword evidence="12" id="KW-1185">Reference proteome</keyword>
<dbReference type="InterPro" id="IPR015720">
    <property type="entry name" value="Emp24-like"/>
</dbReference>
<dbReference type="Pfam" id="PF01105">
    <property type="entry name" value="EMP24_GP25L"/>
    <property type="match status" value="1"/>
</dbReference>
<evidence type="ECO:0000256" key="6">
    <source>
        <dbReference type="ARBA" id="ARBA00023136"/>
    </source>
</evidence>
<keyword evidence="4 10" id="KW-0732">Signal</keyword>
<evidence type="ECO:0000256" key="3">
    <source>
        <dbReference type="ARBA" id="ARBA00022692"/>
    </source>
</evidence>
<feature type="domain" description="GOLD" evidence="11">
    <location>
        <begin position="34"/>
        <end position="116"/>
    </location>
</feature>
<keyword evidence="5 9" id="KW-1133">Transmembrane helix</keyword>
<dbReference type="SUPFAM" id="SSF101576">
    <property type="entry name" value="Supernatant protein factor (SPF), C-terminal domain"/>
    <property type="match status" value="1"/>
</dbReference>
<name>A0ABM1DT90_PRICU</name>
<evidence type="ECO:0000256" key="4">
    <source>
        <dbReference type="ARBA" id="ARBA00022729"/>
    </source>
</evidence>
<dbReference type="PANTHER" id="PTHR22811">
    <property type="entry name" value="TRANSMEMBRANE EMP24 DOMAIN-CONTAINING PROTEIN"/>
    <property type="match status" value="1"/>
</dbReference>
<evidence type="ECO:0000256" key="9">
    <source>
        <dbReference type="SAM" id="Phobius"/>
    </source>
</evidence>
<proteinExistence type="inferred from homology"/>
<comment type="similarity">
    <text evidence="2 8">Belongs to the EMP24/GP25L family.</text>
</comment>
<evidence type="ECO:0000256" key="10">
    <source>
        <dbReference type="SAM" id="SignalP"/>
    </source>
</evidence>
<evidence type="ECO:0000256" key="1">
    <source>
        <dbReference type="ARBA" id="ARBA00004479"/>
    </source>
</evidence>
<dbReference type="InterPro" id="IPR009038">
    <property type="entry name" value="GOLD_dom"/>
</dbReference>
<protein>
    <submittedName>
        <fullName evidence="13">Transmembrane emp24 domain-containing protein 7-like</fullName>
    </submittedName>
</protein>
<keyword evidence="6 9" id="KW-0472">Membrane</keyword>
<reference evidence="13" key="1">
    <citation type="submission" date="2025-08" db="UniProtKB">
        <authorList>
            <consortium name="RefSeq"/>
        </authorList>
    </citation>
    <scope>IDENTIFICATION</scope>
</reference>
<feature type="signal peptide" evidence="10">
    <location>
        <begin position="1"/>
        <end position="22"/>
    </location>
</feature>
<dbReference type="GeneID" id="106805903"/>
<dbReference type="Proteomes" id="UP000695022">
    <property type="component" value="Unplaced"/>
</dbReference>
<evidence type="ECO:0000313" key="13">
    <source>
        <dbReference type="RefSeq" id="XP_014663161.1"/>
    </source>
</evidence>
<dbReference type="InterPro" id="IPR036598">
    <property type="entry name" value="GOLD_dom_sf"/>
</dbReference>
<comment type="subcellular location">
    <subcellularLocation>
        <location evidence="7">Endomembrane system</location>
        <topology evidence="7">Single-pass membrane protein</topology>
    </subcellularLocation>
    <subcellularLocation>
        <location evidence="1 8">Membrane</location>
        <topology evidence="1 8">Single-pass type I membrane protein</topology>
    </subcellularLocation>
</comment>
<organism evidence="12 13">
    <name type="scientific">Priapulus caudatus</name>
    <name type="common">Priapulid worm</name>
    <dbReference type="NCBI Taxonomy" id="37621"/>
    <lineage>
        <taxon>Eukaryota</taxon>
        <taxon>Metazoa</taxon>
        <taxon>Ecdysozoa</taxon>
        <taxon>Scalidophora</taxon>
        <taxon>Priapulida</taxon>
        <taxon>Priapulimorpha</taxon>
        <taxon>Priapulimorphida</taxon>
        <taxon>Priapulidae</taxon>
        <taxon>Priapulus</taxon>
    </lineage>
</organism>
<evidence type="ECO:0000313" key="12">
    <source>
        <dbReference type="Proteomes" id="UP000695022"/>
    </source>
</evidence>
<sequence>METCSICLLVLGVASILSISLAVELTFELPDDQRQCFHENIDRGVNCTIEFQVVTGGQYDVDMTLEAPNKAFLHKVARKQYDSFSWQATIRGTYTVCFSNEMSTFTHKVVYMDFIVGDEPTIIPGKSPHIATAMTQMEVSSATVHESLKVVIDYQTHHRLREAQGRRRAEGLNDRVMWWSIGVTVVIVVVMVGQVLLLRSFFSEKHAHHLYQQT</sequence>
<feature type="chain" id="PRO_5047321188" evidence="10">
    <location>
        <begin position="23"/>
        <end position="214"/>
    </location>
</feature>
<accession>A0ABM1DT90</accession>
<evidence type="ECO:0000256" key="5">
    <source>
        <dbReference type="ARBA" id="ARBA00022989"/>
    </source>
</evidence>
<evidence type="ECO:0000256" key="8">
    <source>
        <dbReference type="RuleBase" id="RU003827"/>
    </source>
</evidence>
<evidence type="ECO:0000259" key="11">
    <source>
        <dbReference type="PROSITE" id="PS50866"/>
    </source>
</evidence>
<keyword evidence="3 8" id="KW-0812">Transmembrane</keyword>
<dbReference type="SMART" id="SM01190">
    <property type="entry name" value="EMP24_GP25L"/>
    <property type="match status" value="1"/>
</dbReference>
<evidence type="ECO:0000256" key="7">
    <source>
        <dbReference type="ARBA" id="ARBA00037847"/>
    </source>
</evidence>
<gene>
    <name evidence="13" type="primary">LOC106805903</name>
</gene>
<dbReference type="PROSITE" id="PS50866">
    <property type="entry name" value="GOLD"/>
    <property type="match status" value="1"/>
</dbReference>
<evidence type="ECO:0000256" key="2">
    <source>
        <dbReference type="ARBA" id="ARBA00007104"/>
    </source>
</evidence>
<feature type="transmembrane region" description="Helical" evidence="9">
    <location>
        <begin position="176"/>
        <end position="198"/>
    </location>
</feature>